<dbReference type="InterPro" id="IPR035892">
    <property type="entry name" value="C2_domain_sf"/>
</dbReference>
<dbReference type="Proteomes" id="UP000272942">
    <property type="component" value="Unassembled WGS sequence"/>
</dbReference>
<evidence type="ECO:0000313" key="3">
    <source>
        <dbReference type="EMBL" id="VDP77301.1"/>
    </source>
</evidence>
<dbReference type="OrthoDB" id="2272012at2759"/>
<keyword evidence="4" id="KW-1185">Reference proteome</keyword>
<dbReference type="EMBL" id="UZAN01042982">
    <property type="protein sequence ID" value="VDP77301.1"/>
    <property type="molecule type" value="Genomic_DNA"/>
</dbReference>
<dbReference type="Gene3D" id="2.60.40.150">
    <property type="entry name" value="C2 domain"/>
    <property type="match status" value="1"/>
</dbReference>
<sequence length="233" mass="26809">MMLTMMMLMMMMIRMLLMMIGMVMNRMSMMIRMMMMMMMMIRIMMMMIDSDDDDDDDDDGDDDYKPDDNDDDNYSNDDVDDDDDSDDDDDDDYDDDSDNGSDDDDDNETHAFFPANFRVALSRQAVSMCMRVCFHKVPLCKLHLKIESQNGVIQLLIIEAKGLRSCTDTPCNSFVKVTVVPDKTNTFTQSTPIVESKANPVYNKTITLDLSKAKHSRRIVLTVYCQQTLNGEK</sequence>
<organism evidence="5">
    <name type="scientific">Echinostoma caproni</name>
    <dbReference type="NCBI Taxonomy" id="27848"/>
    <lineage>
        <taxon>Eukaryota</taxon>
        <taxon>Metazoa</taxon>
        <taxon>Spiralia</taxon>
        <taxon>Lophotrochozoa</taxon>
        <taxon>Platyhelminthes</taxon>
        <taxon>Trematoda</taxon>
        <taxon>Digenea</taxon>
        <taxon>Plagiorchiida</taxon>
        <taxon>Echinostomata</taxon>
        <taxon>Echinostomatoidea</taxon>
        <taxon>Echinostomatidae</taxon>
        <taxon>Echinostoma</taxon>
    </lineage>
</organism>
<feature type="compositionally biased region" description="Acidic residues" evidence="1">
    <location>
        <begin position="52"/>
        <end position="107"/>
    </location>
</feature>
<protein>
    <submittedName>
        <fullName evidence="5">C2 domain-containing protein</fullName>
    </submittedName>
</protein>
<dbReference type="PANTHER" id="PTHR48209">
    <property type="entry name" value="AGL056WP"/>
    <property type="match status" value="1"/>
</dbReference>
<evidence type="ECO:0000259" key="2">
    <source>
        <dbReference type="PROSITE" id="PS50004"/>
    </source>
</evidence>
<evidence type="ECO:0000256" key="1">
    <source>
        <dbReference type="SAM" id="MobiDB-lite"/>
    </source>
</evidence>
<evidence type="ECO:0000313" key="4">
    <source>
        <dbReference type="Proteomes" id="UP000272942"/>
    </source>
</evidence>
<dbReference type="Pfam" id="PF00168">
    <property type="entry name" value="C2"/>
    <property type="match status" value="1"/>
</dbReference>
<accession>A0A183AGH2</accession>
<dbReference type="SUPFAM" id="SSF49562">
    <property type="entry name" value="C2 domain (Calcium/lipid-binding domain, CaLB)"/>
    <property type="match status" value="1"/>
</dbReference>
<reference evidence="5" key="1">
    <citation type="submission" date="2016-06" db="UniProtKB">
        <authorList>
            <consortium name="WormBaseParasite"/>
        </authorList>
    </citation>
    <scope>IDENTIFICATION</scope>
</reference>
<dbReference type="AlphaFoldDB" id="A0A183AGH2"/>
<feature type="domain" description="C2" evidence="2">
    <location>
        <begin position="138"/>
        <end position="233"/>
    </location>
</feature>
<evidence type="ECO:0000313" key="5">
    <source>
        <dbReference type="WBParaSite" id="ECPE_0000607001-mRNA-1"/>
    </source>
</evidence>
<dbReference type="PANTHER" id="PTHR48209:SF2">
    <property type="entry name" value="FI24008P1"/>
    <property type="match status" value="1"/>
</dbReference>
<proteinExistence type="predicted"/>
<name>A0A183AGH2_9TREM</name>
<reference evidence="3 4" key="2">
    <citation type="submission" date="2018-11" db="EMBL/GenBank/DDBJ databases">
        <authorList>
            <consortium name="Pathogen Informatics"/>
        </authorList>
    </citation>
    <scope>NUCLEOTIDE SEQUENCE [LARGE SCALE GENOMIC DNA]</scope>
    <source>
        <strain evidence="3 4">Egypt</strain>
    </source>
</reference>
<feature type="region of interest" description="Disordered" evidence="1">
    <location>
        <begin position="52"/>
        <end position="108"/>
    </location>
</feature>
<gene>
    <name evidence="3" type="ORF">ECPE_LOCUS6057</name>
</gene>
<dbReference type="WBParaSite" id="ECPE_0000607001-mRNA-1">
    <property type="protein sequence ID" value="ECPE_0000607001-mRNA-1"/>
    <property type="gene ID" value="ECPE_0000607001"/>
</dbReference>
<dbReference type="InterPro" id="IPR000008">
    <property type="entry name" value="C2_dom"/>
</dbReference>
<dbReference type="PROSITE" id="PS50004">
    <property type="entry name" value="C2"/>
    <property type="match status" value="1"/>
</dbReference>